<dbReference type="GO" id="GO:0019698">
    <property type="term" value="P:D-galacturonate catabolic process"/>
    <property type="evidence" value="ECO:0007669"/>
    <property type="project" value="TreeGrafter"/>
</dbReference>
<accession>A0A3D9H8C0</accession>
<comment type="catalytic activity">
    <reaction evidence="1 7">
        <text>D-glucuronate = D-fructuronate</text>
        <dbReference type="Rhea" id="RHEA:13049"/>
        <dbReference type="ChEBI" id="CHEBI:58720"/>
        <dbReference type="ChEBI" id="CHEBI:59863"/>
        <dbReference type="EC" id="5.3.1.12"/>
    </reaction>
</comment>
<dbReference type="PANTHER" id="PTHR30068">
    <property type="entry name" value="URONATE ISOMERASE"/>
    <property type="match status" value="1"/>
</dbReference>
<keyword evidence="9" id="KW-1185">Reference proteome</keyword>
<evidence type="ECO:0000256" key="2">
    <source>
        <dbReference type="ARBA" id="ARBA00004892"/>
    </source>
</evidence>
<dbReference type="GO" id="GO:0008880">
    <property type="term" value="F:glucuronate isomerase activity"/>
    <property type="evidence" value="ECO:0007669"/>
    <property type="project" value="UniProtKB-UniRule"/>
</dbReference>
<evidence type="ECO:0000256" key="4">
    <source>
        <dbReference type="ARBA" id="ARBA00012546"/>
    </source>
</evidence>
<name>A0A3D9H8C0_9FLAO</name>
<dbReference type="InterPro" id="IPR032466">
    <property type="entry name" value="Metal_Hydrolase"/>
</dbReference>
<evidence type="ECO:0000256" key="3">
    <source>
        <dbReference type="ARBA" id="ARBA00008397"/>
    </source>
</evidence>
<evidence type="ECO:0000256" key="6">
    <source>
        <dbReference type="ARBA" id="ARBA00023235"/>
    </source>
</evidence>
<keyword evidence="6 7" id="KW-0413">Isomerase</keyword>
<organism evidence="8 9">
    <name type="scientific">Seonamhaeicola aphaedonensis</name>
    <dbReference type="NCBI Taxonomy" id="1461338"/>
    <lineage>
        <taxon>Bacteria</taxon>
        <taxon>Pseudomonadati</taxon>
        <taxon>Bacteroidota</taxon>
        <taxon>Flavobacteriia</taxon>
        <taxon>Flavobacteriales</taxon>
        <taxon>Flavobacteriaceae</taxon>
    </lineage>
</organism>
<dbReference type="EC" id="5.3.1.12" evidence="4 7"/>
<dbReference type="SUPFAM" id="SSF51556">
    <property type="entry name" value="Metallo-dependent hydrolases"/>
    <property type="match status" value="1"/>
</dbReference>
<dbReference type="Gene3D" id="1.10.2020.10">
    <property type="entry name" value="uronate isomerase, domain 2, chain A"/>
    <property type="match status" value="1"/>
</dbReference>
<evidence type="ECO:0000256" key="1">
    <source>
        <dbReference type="ARBA" id="ARBA00001165"/>
    </source>
</evidence>
<evidence type="ECO:0000313" key="9">
    <source>
        <dbReference type="Proteomes" id="UP000256629"/>
    </source>
</evidence>
<comment type="catalytic activity">
    <reaction evidence="7">
        <text>aldehydo-D-galacturonate = keto-D-tagaturonate</text>
        <dbReference type="Rhea" id="RHEA:27702"/>
        <dbReference type="ChEBI" id="CHEBI:12952"/>
        <dbReference type="ChEBI" id="CHEBI:17886"/>
    </reaction>
</comment>
<dbReference type="HAMAP" id="MF_00675">
    <property type="entry name" value="UxaC"/>
    <property type="match status" value="1"/>
</dbReference>
<dbReference type="Pfam" id="PF02614">
    <property type="entry name" value="UxaC"/>
    <property type="match status" value="1"/>
</dbReference>
<evidence type="ECO:0000313" key="8">
    <source>
        <dbReference type="EMBL" id="RED45728.1"/>
    </source>
</evidence>
<dbReference type="OrthoDB" id="9766564at2"/>
<dbReference type="EMBL" id="QRDX01000008">
    <property type="protein sequence ID" value="RED45728.1"/>
    <property type="molecule type" value="Genomic_DNA"/>
</dbReference>
<comment type="caution">
    <text evidence="8">The sequence shown here is derived from an EMBL/GenBank/DDBJ whole genome shotgun (WGS) entry which is preliminary data.</text>
</comment>
<dbReference type="NCBIfam" id="NF002794">
    <property type="entry name" value="PRK02925.1"/>
    <property type="match status" value="1"/>
</dbReference>
<dbReference type="RefSeq" id="WP_116524948.1">
    <property type="nucleotide sequence ID" value="NZ_QRDX01000008.1"/>
</dbReference>
<comment type="pathway">
    <text evidence="2 7">Carbohydrate metabolism; pentose and glucuronate interconversion.</text>
</comment>
<evidence type="ECO:0000256" key="7">
    <source>
        <dbReference type="HAMAP-Rule" id="MF_00675"/>
    </source>
</evidence>
<dbReference type="PANTHER" id="PTHR30068:SF4">
    <property type="entry name" value="URONATE ISOMERASE"/>
    <property type="match status" value="1"/>
</dbReference>
<dbReference type="AlphaFoldDB" id="A0A3D9H8C0"/>
<reference evidence="8 9" key="1">
    <citation type="submission" date="2018-07" db="EMBL/GenBank/DDBJ databases">
        <title>Genomic Encyclopedia of Type Strains, Phase III (KMG-III): the genomes of soil and plant-associated and newly described type strains.</title>
        <authorList>
            <person name="Whitman W."/>
        </authorList>
    </citation>
    <scope>NUCLEOTIDE SEQUENCE [LARGE SCALE GENOMIC DNA]</scope>
    <source>
        <strain evidence="8 9">CECT 8487</strain>
    </source>
</reference>
<protein>
    <recommendedName>
        <fullName evidence="5 7">Uronate isomerase</fullName>
        <ecNumber evidence="4 7">5.3.1.12</ecNumber>
    </recommendedName>
    <alternativeName>
        <fullName evidence="7">Glucuronate isomerase</fullName>
    </alternativeName>
    <alternativeName>
        <fullName evidence="7">Uronic isomerase</fullName>
    </alternativeName>
</protein>
<dbReference type="InterPro" id="IPR003766">
    <property type="entry name" value="Uronate_isomerase"/>
</dbReference>
<sequence>MKSKSFITHNFVLQSEVAKILYHEYAKDLPILDYHNHLSAKEIAENKPVSSITQAWLNGDHYKWRAMRAHGVEEKFITGSDTSQKEKFLKWAETVPYTLKNPLFHWTHLELKRYFGIDDILQPSTAETIFEKANAVLEQKTPAQLLEDMKVEVICTTDDPTDSLEYHRAIKKQSFFTKVLPTFRADALFFINSDSFSTYLDKLAMVVGFKVQSLDDFKSAVDNRLEFFNQHGCKLSDFGVGEALTIVEYTDDEVKVVFNKKLNNNQLSTKEVNIFRSFLFEYLGKQYHKLNWVQQYHLGPIRNNNTRLLKEIGLDAGVDSIGDFPIAEFMSKLFDKLNATDQLAKTITYNLNPSQNEVFATMMGNFQNADCQGKMQWGSGWWFLDQKDGMEKQINCLGNMGLLSHFVGMLTDSRSFLSFPRHEYFRRILCNVLGNDVEQGLIPNDIEFLGKMVQNISYYNAKRYFNFPT</sequence>
<dbReference type="GO" id="GO:0042840">
    <property type="term" value="P:D-glucuronate catabolic process"/>
    <property type="evidence" value="ECO:0007669"/>
    <property type="project" value="TreeGrafter"/>
</dbReference>
<proteinExistence type="inferred from homology"/>
<dbReference type="UniPathway" id="UPA00246"/>
<evidence type="ECO:0000256" key="5">
    <source>
        <dbReference type="ARBA" id="ARBA00020555"/>
    </source>
</evidence>
<dbReference type="Proteomes" id="UP000256629">
    <property type="component" value="Unassembled WGS sequence"/>
</dbReference>
<comment type="similarity">
    <text evidence="3 7">Belongs to the metallo-dependent hydrolases superfamily. Uronate isomerase family.</text>
</comment>
<gene>
    <name evidence="7" type="primary">uxaC</name>
    <name evidence="8" type="ORF">DFQ02_108107</name>
</gene>
<dbReference type="Gene3D" id="3.20.20.140">
    <property type="entry name" value="Metal-dependent hydrolases"/>
    <property type="match status" value="1"/>
</dbReference>